<dbReference type="OrthoDB" id="415023at2759"/>
<feature type="compositionally biased region" description="Polar residues" evidence="2">
    <location>
        <begin position="63"/>
        <end position="72"/>
    </location>
</feature>
<feature type="compositionally biased region" description="Low complexity" evidence="2">
    <location>
        <begin position="81"/>
        <end position="94"/>
    </location>
</feature>
<protein>
    <submittedName>
        <fullName evidence="3">Glycosyl transferases group 1</fullName>
    </submittedName>
</protein>
<keyword evidence="1" id="KW-0175">Coiled coil</keyword>
<evidence type="ECO:0000313" key="3">
    <source>
        <dbReference type="EMBL" id="KAJ7376772.1"/>
    </source>
</evidence>
<accession>A0A9W9Z7X9</accession>
<evidence type="ECO:0000256" key="2">
    <source>
        <dbReference type="SAM" id="MobiDB-lite"/>
    </source>
</evidence>
<dbReference type="GO" id="GO:0016740">
    <property type="term" value="F:transferase activity"/>
    <property type="evidence" value="ECO:0007669"/>
    <property type="project" value="UniProtKB-KW"/>
</dbReference>
<evidence type="ECO:0000313" key="4">
    <source>
        <dbReference type="Proteomes" id="UP001163046"/>
    </source>
</evidence>
<evidence type="ECO:0000256" key="1">
    <source>
        <dbReference type="SAM" id="Coils"/>
    </source>
</evidence>
<feature type="region of interest" description="Disordered" evidence="2">
    <location>
        <begin position="55"/>
        <end position="97"/>
    </location>
</feature>
<dbReference type="Proteomes" id="UP001163046">
    <property type="component" value="Unassembled WGS sequence"/>
</dbReference>
<reference evidence="3" key="1">
    <citation type="submission" date="2023-01" db="EMBL/GenBank/DDBJ databases">
        <title>Genome assembly of the deep-sea coral Lophelia pertusa.</title>
        <authorList>
            <person name="Herrera S."/>
            <person name="Cordes E."/>
        </authorList>
    </citation>
    <scope>NUCLEOTIDE SEQUENCE</scope>
    <source>
        <strain evidence="3">USNM1676648</strain>
        <tissue evidence="3">Polyp</tissue>
    </source>
</reference>
<feature type="coiled-coil region" evidence="1">
    <location>
        <begin position="114"/>
        <end position="141"/>
    </location>
</feature>
<comment type="caution">
    <text evidence="3">The sequence shown here is derived from an EMBL/GenBank/DDBJ whole genome shotgun (WGS) entry which is preliminary data.</text>
</comment>
<organism evidence="3 4">
    <name type="scientific">Desmophyllum pertusum</name>
    <dbReference type="NCBI Taxonomy" id="174260"/>
    <lineage>
        <taxon>Eukaryota</taxon>
        <taxon>Metazoa</taxon>
        <taxon>Cnidaria</taxon>
        <taxon>Anthozoa</taxon>
        <taxon>Hexacorallia</taxon>
        <taxon>Scleractinia</taxon>
        <taxon>Caryophylliina</taxon>
        <taxon>Caryophylliidae</taxon>
        <taxon>Desmophyllum</taxon>
    </lineage>
</organism>
<dbReference type="AlphaFoldDB" id="A0A9W9Z7X9"/>
<keyword evidence="3" id="KW-0808">Transferase</keyword>
<sequence>MRIKIHTRNVGINEVYKVKLEEAMRVHAGPNRSLLHDSEGILLLKSTPLEMKRHVNDTRASRSKSSPDTATVNGGIGASKTGTTNTTQGTRNTRSQLEIKAEIPNRRNPVLRFLRDMMDAMKQSMTENKALRENERRLEQHIRSSGLQMRDEIPNDGNCLFHAIADQMERLGECSHDHTSLRTLAVETLKNGLHSVSSIISYGQSLSTGQKGVRAI</sequence>
<dbReference type="EMBL" id="MU826390">
    <property type="protein sequence ID" value="KAJ7376772.1"/>
    <property type="molecule type" value="Genomic_DNA"/>
</dbReference>
<gene>
    <name evidence="3" type="primary">CASP14_6</name>
    <name evidence="3" type="ORF">OS493_032506</name>
</gene>
<proteinExistence type="predicted"/>
<dbReference type="Gene3D" id="3.90.70.80">
    <property type="match status" value="1"/>
</dbReference>
<name>A0A9W9Z7X9_9CNID</name>
<keyword evidence="4" id="KW-1185">Reference proteome</keyword>